<dbReference type="SMART" id="SM00184">
    <property type="entry name" value="RING"/>
    <property type="match status" value="1"/>
</dbReference>
<name>A0AAU9W5U9_9CNID</name>
<keyword evidence="2 4" id="KW-0863">Zinc-finger</keyword>
<dbReference type="PROSITE" id="PS50145">
    <property type="entry name" value="ZF_TRAF"/>
    <property type="match status" value="1"/>
</dbReference>
<feature type="domain" description="TRAF-type" evidence="6">
    <location>
        <begin position="109"/>
        <end position="156"/>
    </location>
</feature>
<evidence type="ECO:0000313" key="7">
    <source>
        <dbReference type="EMBL" id="CAH3044723.1"/>
    </source>
</evidence>
<reference evidence="7 8" key="1">
    <citation type="submission" date="2022-05" db="EMBL/GenBank/DDBJ databases">
        <authorList>
            <consortium name="Genoscope - CEA"/>
            <person name="William W."/>
        </authorList>
    </citation>
    <scope>NUCLEOTIDE SEQUENCE [LARGE SCALE GENOMIC DNA]</scope>
</reference>
<dbReference type="PROSITE" id="PS50089">
    <property type="entry name" value="ZF_RING_2"/>
    <property type="match status" value="1"/>
</dbReference>
<feature type="domain" description="RING-type" evidence="5">
    <location>
        <begin position="23"/>
        <end position="67"/>
    </location>
</feature>
<evidence type="ECO:0000256" key="1">
    <source>
        <dbReference type="ARBA" id="ARBA00022723"/>
    </source>
</evidence>
<dbReference type="InterPro" id="IPR027370">
    <property type="entry name" value="Znf-RING_euk"/>
</dbReference>
<dbReference type="EMBL" id="CALNXJ010000007">
    <property type="protein sequence ID" value="CAH3044723.1"/>
    <property type="molecule type" value="Genomic_DNA"/>
</dbReference>
<protein>
    <submittedName>
        <fullName evidence="7">Uncharacterized protein</fullName>
    </submittedName>
</protein>
<keyword evidence="1 4" id="KW-0479">Metal-binding</keyword>
<dbReference type="InterPro" id="IPR001293">
    <property type="entry name" value="Znf_TRAF"/>
</dbReference>
<keyword evidence="3 4" id="KW-0862">Zinc</keyword>
<evidence type="ECO:0000256" key="4">
    <source>
        <dbReference type="PROSITE-ProRule" id="PRU00207"/>
    </source>
</evidence>
<evidence type="ECO:0000259" key="5">
    <source>
        <dbReference type="PROSITE" id="PS50089"/>
    </source>
</evidence>
<accession>A0AAU9W5U9</accession>
<gene>
    <name evidence="7" type="ORF">PMEA_00031352</name>
</gene>
<feature type="zinc finger region" description="TRAF-type" evidence="4">
    <location>
        <begin position="109"/>
        <end position="156"/>
    </location>
</feature>
<dbReference type="AlphaFoldDB" id="A0AAU9W5U9"/>
<evidence type="ECO:0000256" key="2">
    <source>
        <dbReference type="ARBA" id="ARBA00022771"/>
    </source>
</evidence>
<dbReference type="PANTHER" id="PTHR10131:SF94">
    <property type="entry name" value="TNF RECEPTOR-ASSOCIATED FACTOR 4"/>
    <property type="match status" value="1"/>
</dbReference>
<dbReference type="PANTHER" id="PTHR10131">
    <property type="entry name" value="TNF RECEPTOR ASSOCIATED FACTOR"/>
    <property type="match status" value="1"/>
</dbReference>
<keyword evidence="8" id="KW-1185">Reference proteome</keyword>
<evidence type="ECO:0000256" key="3">
    <source>
        <dbReference type="ARBA" id="ARBA00022833"/>
    </source>
</evidence>
<dbReference type="GO" id="GO:0008270">
    <property type="term" value="F:zinc ion binding"/>
    <property type="evidence" value="ECO:0007669"/>
    <property type="project" value="UniProtKB-KW"/>
</dbReference>
<dbReference type="SUPFAM" id="SSF57850">
    <property type="entry name" value="RING/U-box"/>
    <property type="match status" value="1"/>
</dbReference>
<dbReference type="Pfam" id="PF02176">
    <property type="entry name" value="zf-TRAF"/>
    <property type="match status" value="1"/>
</dbReference>
<dbReference type="SUPFAM" id="SSF49599">
    <property type="entry name" value="TRAF domain-like"/>
    <property type="match status" value="1"/>
</dbReference>
<dbReference type="Pfam" id="PF13445">
    <property type="entry name" value="zf-RING_UBOX"/>
    <property type="match status" value="1"/>
</dbReference>
<dbReference type="Gene3D" id="3.30.40.10">
    <property type="entry name" value="Zinc/RING finger domain, C3HC4 (zinc finger)"/>
    <property type="match status" value="3"/>
</dbReference>
<dbReference type="InterPro" id="IPR013083">
    <property type="entry name" value="Znf_RING/FYVE/PHD"/>
</dbReference>
<proteinExistence type="predicted"/>
<evidence type="ECO:0000259" key="6">
    <source>
        <dbReference type="PROSITE" id="PS50145"/>
    </source>
</evidence>
<comment type="caution">
    <text evidence="7">The sequence shown here is derived from an EMBL/GenBank/DDBJ whole genome shotgun (WGS) entry which is preliminary data.</text>
</comment>
<dbReference type="InterPro" id="IPR001841">
    <property type="entry name" value="Znf_RING"/>
</dbReference>
<organism evidence="7 8">
    <name type="scientific">Pocillopora meandrina</name>
    <dbReference type="NCBI Taxonomy" id="46732"/>
    <lineage>
        <taxon>Eukaryota</taxon>
        <taxon>Metazoa</taxon>
        <taxon>Cnidaria</taxon>
        <taxon>Anthozoa</taxon>
        <taxon>Hexacorallia</taxon>
        <taxon>Scleractinia</taxon>
        <taxon>Astrocoeniina</taxon>
        <taxon>Pocilloporidae</taxon>
        <taxon>Pocillopora</taxon>
    </lineage>
</organism>
<dbReference type="Proteomes" id="UP001159428">
    <property type="component" value="Unassembled WGS sequence"/>
</dbReference>
<sequence>MSGLSHFNCELLPDANTDDHLICPICKELMNRPVSLLCGHSGCQECIHQLISNQSGGGREKACAVCREPINEHMLNISIPLSSVISKLNVKCTNVGCSWVGEHGSKERHQETCSFLLLECPNGCPGSHLRDSLERHLEICPQEKVPCKYCTAEVERYILDQHEPTCQEKPGPCPLNCGHNLPRSVIIQLSP</sequence>
<evidence type="ECO:0000313" key="8">
    <source>
        <dbReference type="Proteomes" id="UP001159428"/>
    </source>
</evidence>